<keyword evidence="3" id="KW-1185">Reference proteome</keyword>
<proteinExistence type="predicted"/>
<keyword evidence="1" id="KW-0812">Transmembrane</keyword>
<feature type="transmembrane region" description="Helical" evidence="1">
    <location>
        <begin position="12"/>
        <end position="35"/>
    </location>
</feature>
<sequence length="90" mass="10370">MQDVETNDEASSTLWIVAFCISVVIHIIRISATLIRRKTFLKPKSTTEKVHISWRSGFNSEQTVRSDNPCHYQEVGLSQNENTYQTLNQQ</sequence>
<evidence type="ECO:0000313" key="2">
    <source>
        <dbReference type="EnsemblMetazoa" id="G34276.1:cds"/>
    </source>
</evidence>
<dbReference type="EnsemblMetazoa" id="G34276.1">
    <property type="protein sequence ID" value="G34276.1:cds"/>
    <property type="gene ID" value="G34276"/>
</dbReference>
<evidence type="ECO:0000256" key="1">
    <source>
        <dbReference type="SAM" id="Phobius"/>
    </source>
</evidence>
<dbReference type="AlphaFoldDB" id="A0A8W8MN92"/>
<reference evidence="2" key="1">
    <citation type="submission" date="2022-08" db="UniProtKB">
        <authorList>
            <consortium name="EnsemblMetazoa"/>
        </authorList>
    </citation>
    <scope>IDENTIFICATION</scope>
    <source>
        <strain evidence="2">05x7-T-G4-1.051#20</strain>
    </source>
</reference>
<name>A0A8W8MN92_MAGGI</name>
<dbReference type="Proteomes" id="UP000005408">
    <property type="component" value="Unassembled WGS sequence"/>
</dbReference>
<protein>
    <submittedName>
        <fullName evidence="2">Uncharacterized protein</fullName>
    </submittedName>
</protein>
<keyword evidence="1" id="KW-1133">Transmembrane helix</keyword>
<keyword evidence="1" id="KW-0472">Membrane</keyword>
<accession>A0A8W8MN92</accession>
<organism evidence="2 3">
    <name type="scientific">Magallana gigas</name>
    <name type="common">Pacific oyster</name>
    <name type="synonym">Crassostrea gigas</name>
    <dbReference type="NCBI Taxonomy" id="29159"/>
    <lineage>
        <taxon>Eukaryota</taxon>
        <taxon>Metazoa</taxon>
        <taxon>Spiralia</taxon>
        <taxon>Lophotrochozoa</taxon>
        <taxon>Mollusca</taxon>
        <taxon>Bivalvia</taxon>
        <taxon>Autobranchia</taxon>
        <taxon>Pteriomorphia</taxon>
        <taxon>Ostreida</taxon>
        <taxon>Ostreoidea</taxon>
        <taxon>Ostreidae</taxon>
        <taxon>Magallana</taxon>
    </lineage>
</organism>
<evidence type="ECO:0000313" key="3">
    <source>
        <dbReference type="Proteomes" id="UP000005408"/>
    </source>
</evidence>